<dbReference type="PANTHER" id="PTHR23020">
    <property type="entry name" value="UNCHARACTERIZED NUCLEAR HORMONE RECEPTOR-RELATED"/>
    <property type="match status" value="1"/>
</dbReference>
<dbReference type="EMBL" id="JAGMUV010000011">
    <property type="protein sequence ID" value="KAH7141025.1"/>
    <property type="molecule type" value="Genomic_DNA"/>
</dbReference>
<dbReference type="InterPro" id="IPR004119">
    <property type="entry name" value="EcKL"/>
</dbReference>
<comment type="caution">
    <text evidence="1">The sequence shown here is derived from an EMBL/GenBank/DDBJ whole genome shotgun (WGS) entry which is preliminary data.</text>
</comment>
<dbReference type="GO" id="GO:0016301">
    <property type="term" value="F:kinase activity"/>
    <property type="evidence" value="ECO:0007669"/>
    <property type="project" value="UniProtKB-KW"/>
</dbReference>
<protein>
    <submittedName>
        <fullName evidence="1">Ecdysteroid kinase-domain-containing protein</fullName>
    </submittedName>
</protein>
<dbReference type="OrthoDB" id="411145at2759"/>
<gene>
    <name evidence="1" type="ORF">EDB81DRAFT_799315</name>
</gene>
<dbReference type="SUPFAM" id="SSF56112">
    <property type="entry name" value="Protein kinase-like (PK-like)"/>
    <property type="match status" value="1"/>
</dbReference>
<organism evidence="1 2">
    <name type="scientific">Dactylonectria macrodidyma</name>
    <dbReference type="NCBI Taxonomy" id="307937"/>
    <lineage>
        <taxon>Eukaryota</taxon>
        <taxon>Fungi</taxon>
        <taxon>Dikarya</taxon>
        <taxon>Ascomycota</taxon>
        <taxon>Pezizomycotina</taxon>
        <taxon>Sordariomycetes</taxon>
        <taxon>Hypocreomycetidae</taxon>
        <taxon>Hypocreales</taxon>
        <taxon>Nectriaceae</taxon>
        <taxon>Dactylonectria</taxon>
    </lineage>
</organism>
<dbReference type="AlphaFoldDB" id="A0A9P9ENI1"/>
<evidence type="ECO:0000313" key="1">
    <source>
        <dbReference type="EMBL" id="KAH7141025.1"/>
    </source>
</evidence>
<keyword evidence="2" id="KW-1185">Reference proteome</keyword>
<dbReference type="Proteomes" id="UP000738349">
    <property type="component" value="Unassembled WGS sequence"/>
</dbReference>
<keyword evidence="1" id="KW-0808">Transferase</keyword>
<evidence type="ECO:0000313" key="2">
    <source>
        <dbReference type="Proteomes" id="UP000738349"/>
    </source>
</evidence>
<keyword evidence="1" id="KW-0418">Kinase</keyword>
<proteinExistence type="predicted"/>
<reference evidence="1" key="1">
    <citation type="journal article" date="2021" name="Nat. Commun.">
        <title>Genetic determinants of endophytism in the Arabidopsis root mycobiome.</title>
        <authorList>
            <person name="Mesny F."/>
            <person name="Miyauchi S."/>
            <person name="Thiergart T."/>
            <person name="Pickel B."/>
            <person name="Atanasova L."/>
            <person name="Karlsson M."/>
            <person name="Huettel B."/>
            <person name="Barry K.W."/>
            <person name="Haridas S."/>
            <person name="Chen C."/>
            <person name="Bauer D."/>
            <person name="Andreopoulos W."/>
            <person name="Pangilinan J."/>
            <person name="LaButti K."/>
            <person name="Riley R."/>
            <person name="Lipzen A."/>
            <person name="Clum A."/>
            <person name="Drula E."/>
            <person name="Henrissat B."/>
            <person name="Kohler A."/>
            <person name="Grigoriev I.V."/>
            <person name="Martin F.M."/>
            <person name="Hacquard S."/>
        </authorList>
    </citation>
    <scope>NUCLEOTIDE SEQUENCE</scope>
    <source>
        <strain evidence="1">MPI-CAGE-AT-0147</strain>
    </source>
</reference>
<name>A0A9P9ENI1_9HYPO</name>
<dbReference type="PANTHER" id="PTHR23020:SF41">
    <property type="entry name" value="AMINOGLYCOSIDE PHOSPHOTRANSFERASE DOMAIN-CONTAINING PROTEIN"/>
    <property type="match status" value="1"/>
</dbReference>
<dbReference type="InterPro" id="IPR011009">
    <property type="entry name" value="Kinase-like_dom_sf"/>
</dbReference>
<dbReference type="Gene3D" id="3.90.1200.10">
    <property type="match status" value="1"/>
</dbReference>
<dbReference type="InterPro" id="IPR052961">
    <property type="entry name" value="Oxido-Kinase-like_Enzymes"/>
</dbReference>
<sequence>MPSGIKPKHVAEVMLASLGLDLVSITELRSLWAGYGHICAVKASAPTKETAARVASLCGESDTATAGSTFHLILKLISPPSGNGATSDEGHLRKMLSYDVEQYFYNEVTPSLGEDVAVAKCLVSTRTLVDEELQGLTATIMTDLRPKFPVAGEKRSILDPRQVHAALEWLAKFHGSSWKMLPDDLNAFVLPPLEEMQRRRTHPDTSGQKLWLNGGYTYLATRRSEYASLAVDSYSEWSEAFCGSSRGSSFSIAEMAAAFLTPRGRPFETYIHGDVKSENLFTTKMGDKVAFFDFQYVGLGLGVCDLAKLFTCSIPTKMLATGLIPDELTMQAGERNLLDHYCETLLSRRPPGSDIDYPVDLFIRHWETALVDWCRFQASWGFWGNTEWLEARVRSILKDAGWRDWLQKEVSTLPR</sequence>
<dbReference type="Pfam" id="PF02958">
    <property type="entry name" value="EcKL"/>
    <property type="match status" value="1"/>
</dbReference>
<accession>A0A9P9ENI1</accession>